<keyword evidence="1" id="KW-0131">Cell cycle</keyword>
<dbReference type="InterPro" id="IPR014162">
    <property type="entry name" value="CpoB_C"/>
</dbReference>
<keyword evidence="1" id="KW-0574">Periplasm</keyword>
<feature type="region of interest" description="Disordered" evidence="2">
    <location>
        <begin position="259"/>
        <end position="284"/>
    </location>
</feature>
<comment type="function">
    <text evidence="1">Mediates coordination of peptidoglycan synthesis and outer membrane constriction during cell division.</text>
</comment>
<dbReference type="RefSeq" id="WP_338453703.1">
    <property type="nucleotide sequence ID" value="NZ_CP133270.1"/>
</dbReference>
<reference evidence="3 4" key="1">
    <citation type="journal article" date="2024" name="Environ. Microbiol.">
        <title>Novel evolutionary insights on the interactions of the Holosporales (Alphaproteobacteria) with eukaryotic hosts from comparative genomics.</title>
        <authorList>
            <person name="Giovannini M."/>
            <person name="Petroni G."/>
            <person name="Castelli M."/>
        </authorList>
    </citation>
    <scope>NUCLEOTIDE SEQUENCE [LARGE SCALE GENOMIC DNA]</scope>
    <source>
        <strain evidence="3 4">US_Bl 15I1</strain>
    </source>
</reference>
<keyword evidence="4" id="KW-1185">Reference proteome</keyword>
<evidence type="ECO:0000256" key="1">
    <source>
        <dbReference type="HAMAP-Rule" id="MF_02066"/>
    </source>
</evidence>
<name>A0ABZ2C4W2_9PROT</name>
<proteinExistence type="inferred from homology"/>
<sequence length="284" mass="30627" precursor="true">MKTSVLQKNLFALSVMTLLSFTPLNATNEELATEENVVSDLMNRVSALEDQNRELMGSFEESKHETQELKSRLDRALSDMELRLNELEGHKSGAPLGITPTPTEAKLGQEELPIPLGEGVKKDTPENIMGTLGAAGSGAAAGAAGITTIASSKKEEKAEGGEAAYEKARELLEKGDYEAAEKAFASFVKDHPKDELAGKAQYWLGVTHYVRGSYESAAAAFAKGYKTYGKSEKAPDMLFKLAKSLEAMDRKSDACKALAQLQSSHPKSHKSESTKLIKALSCPN</sequence>
<evidence type="ECO:0000256" key="2">
    <source>
        <dbReference type="SAM" id="MobiDB-lite"/>
    </source>
</evidence>
<comment type="similarity">
    <text evidence="1">Belongs to the CpoB family.</text>
</comment>
<dbReference type="Pfam" id="PF13432">
    <property type="entry name" value="TPR_16"/>
    <property type="match status" value="1"/>
</dbReference>
<evidence type="ECO:0000313" key="4">
    <source>
        <dbReference type="Proteomes" id="UP001330434"/>
    </source>
</evidence>
<organism evidence="3 4">
    <name type="scientific">Candidatus Bealeia paramacronuclearis</name>
    <dbReference type="NCBI Taxonomy" id="1921001"/>
    <lineage>
        <taxon>Bacteria</taxon>
        <taxon>Pseudomonadati</taxon>
        <taxon>Pseudomonadota</taxon>
        <taxon>Alphaproteobacteria</taxon>
        <taxon>Holosporales</taxon>
        <taxon>Holosporaceae</taxon>
        <taxon>Candidatus Bealeia</taxon>
    </lineage>
</organism>
<dbReference type="NCBIfam" id="TIGR02795">
    <property type="entry name" value="tol_pal_ybgF"/>
    <property type="match status" value="1"/>
</dbReference>
<comment type="subcellular location">
    <subcellularLocation>
        <location evidence="1">Periplasm</location>
    </subcellularLocation>
</comment>
<feature type="signal peptide" evidence="1">
    <location>
        <begin position="1"/>
        <end position="26"/>
    </location>
</feature>
<feature type="coiled-coil region" evidence="1">
    <location>
        <begin position="24"/>
        <end position="90"/>
    </location>
</feature>
<accession>A0ABZ2C4W2</accession>
<dbReference type="Proteomes" id="UP001330434">
    <property type="component" value="Chromosome"/>
</dbReference>
<dbReference type="EMBL" id="CP133270">
    <property type="protein sequence ID" value="WVX66482.1"/>
    <property type="molecule type" value="Genomic_DNA"/>
</dbReference>
<protein>
    <recommendedName>
        <fullName evidence="1">Cell division coordinator CpoB</fullName>
    </recommendedName>
</protein>
<evidence type="ECO:0000313" key="3">
    <source>
        <dbReference type="EMBL" id="WVX66482.1"/>
    </source>
</evidence>
<dbReference type="InterPro" id="IPR019734">
    <property type="entry name" value="TPR_rpt"/>
</dbReference>
<dbReference type="SUPFAM" id="SSF48452">
    <property type="entry name" value="TPR-like"/>
    <property type="match status" value="1"/>
</dbReference>
<gene>
    <name evidence="1" type="primary">cpoB</name>
    <name evidence="3" type="ORF">Bealeia1_00660</name>
</gene>
<keyword evidence="1" id="KW-0732">Signal</keyword>
<keyword evidence="1" id="KW-0132">Cell division</keyword>
<keyword evidence="1" id="KW-0175">Coiled coil</keyword>
<dbReference type="InterPro" id="IPR034706">
    <property type="entry name" value="CpoB"/>
</dbReference>
<dbReference type="InterPro" id="IPR011990">
    <property type="entry name" value="TPR-like_helical_dom_sf"/>
</dbReference>
<dbReference type="HAMAP" id="MF_02066">
    <property type="entry name" value="CpoB"/>
    <property type="match status" value="1"/>
</dbReference>
<dbReference type="Gene3D" id="1.25.40.10">
    <property type="entry name" value="Tetratricopeptide repeat domain"/>
    <property type="match status" value="1"/>
</dbReference>
<dbReference type="Pfam" id="PF13174">
    <property type="entry name" value="TPR_6"/>
    <property type="match status" value="1"/>
</dbReference>
<feature type="chain" id="PRO_5044922542" description="Cell division coordinator CpoB" evidence="1">
    <location>
        <begin position="27"/>
        <end position="284"/>
    </location>
</feature>